<dbReference type="PANTHER" id="PTHR47150:SF5">
    <property type="entry name" value="OS07G0546750 PROTEIN"/>
    <property type="match status" value="1"/>
</dbReference>
<dbReference type="AlphaFoldDB" id="A0A6G0R0E8"/>
<dbReference type="Pfam" id="PF04827">
    <property type="entry name" value="Plant_tran"/>
    <property type="match status" value="1"/>
</dbReference>
<organism evidence="2 3">
    <name type="scientific">Phytophthora fragariae</name>
    <dbReference type="NCBI Taxonomy" id="53985"/>
    <lineage>
        <taxon>Eukaryota</taxon>
        <taxon>Sar</taxon>
        <taxon>Stramenopiles</taxon>
        <taxon>Oomycota</taxon>
        <taxon>Peronosporomycetes</taxon>
        <taxon>Peronosporales</taxon>
        <taxon>Peronosporaceae</taxon>
        <taxon>Phytophthora</taxon>
    </lineage>
</organism>
<sequence>MAENTDWRARLKRLREAHAQREDDDDAEMLLLTVVASCTKLVSAEGPPKKRGGSRPGRSPNAKRDHADGHRRLYLDYFGSDPVYNARLFRRRFRMPTRVFDRLMNGVLEMDDYFRQKPDVTGKLGLSPLQKVTAVLRMYRYGVAADATDEYVRLGETTATEAFQRFTKAVLNKFGSEYLREPTAADIQHHTRINEQRGFPGMFGSLDCTHWTWKDCPVAWQGMYQDKDGVRSVIMEAVATQNLWIWHSYIGLPSSNNDINVVDRSPFMVNWLKGNAPSHSYTVNDNAYSMCYLLCDGIYPEWSVFVKTISNPSGEKEKLYAKTQEGMRKDVERCFGVLQGRFAILARTAPFLDQGLLNDVWYACVVMHNMIIEAEEEEDEQDDYIERVTLSSVASGDITFDSLLIIFKMKARTLRCVTI</sequence>
<dbReference type="EMBL" id="QXFY01001733">
    <property type="protein sequence ID" value="KAE9310724.1"/>
    <property type="molecule type" value="Genomic_DNA"/>
</dbReference>
<gene>
    <name evidence="2" type="ORF">PF008_g20382</name>
</gene>
<dbReference type="InterPro" id="IPR006912">
    <property type="entry name" value="Harbinger_derived_prot"/>
</dbReference>
<feature type="region of interest" description="Disordered" evidence="1">
    <location>
        <begin position="42"/>
        <end position="66"/>
    </location>
</feature>
<protein>
    <recommendedName>
        <fullName evidence="4">DDE Tnp4 domain-containing protein</fullName>
    </recommendedName>
</protein>
<comment type="caution">
    <text evidence="2">The sequence shown here is derived from an EMBL/GenBank/DDBJ whole genome shotgun (WGS) entry which is preliminary data.</text>
</comment>
<evidence type="ECO:0000256" key="1">
    <source>
        <dbReference type="SAM" id="MobiDB-lite"/>
    </source>
</evidence>
<proteinExistence type="predicted"/>
<dbReference type="PANTHER" id="PTHR47150">
    <property type="entry name" value="OS12G0169200 PROTEIN"/>
    <property type="match status" value="1"/>
</dbReference>
<evidence type="ECO:0008006" key="4">
    <source>
        <dbReference type="Google" id="ProtNLM"/>
    </source>
</evidence>
<accession>A0A6G0R0E8</accession>
<name>A0A6G0R0E8_9STRA</name>
<evidence type="ECO:0000313" key="2">
    <source>
        <dbReference type="EMBL" id="KAE9310724.1"/>
    </source>
</evidence>
<evidence type="ECO:0000313" key="3">
    <source>
        <dbReference type="Proteomes" id="UP000486351"/>
    </source>
</evidence>
<dbReference type="Proteomes" id="UP000486351">
    <property type="component" value="Unassembled WGS sequence"/>
</dbReference>
<reference evidence="2 3" key="1">
    <citation type="submission" date="2018-09" db="EMBL/GenBank/DDBJ databases">
        <title>Genomic investigation of the strawberry pathogen Phytophthora fragariae indicates pathogenicity is determined by transcriptional variation in three key races.</title>
        <authorList>
            <person name="Adams T.M."/>
            <person name="Armitage A.D."/>
            <person name="Sobczyk M.K."/>
            <person name="Bates H.J."/>
            <person name="Dunwell J.M."/>
            <person name="Nellist C.F."/>
            <person name="Harrison R.J."/>
        </authorList>
    </citation>
    <scope>NUCLEOTIDE SEQUENCE [LARGE SCALE GENOMIC DNA]</scope>
    <source>
        <strain evidence="2 3">NOV-77</strain>
    </source>
</reference>